<evidence type="ECO:0000256" key="7">
    <source>
        <dbReference type="ARBA" id="ARBA00022989"/>
    </source>
</evidence>
<dbReference type="PROSITE" id="PS50920">
    <property type="entry name" value="SOLCAR"/>
    <property type="match status" value="1"/>
</dbReference>
<keyword evidence="9 10" id="KW-0472">Membrane</keyword>
<dbReference type="Pfam" id="PF00153">
    <property type="entry name" value="Mito_carr"/>
    <property type="match status" value="2"/>
</dbReference>
<dbReference type="Proteomes" id="UP001412239">
    <property type="component" value="Unassembled WGS sequence"/>
</dbReference>
<evidence type="ECO:0000256" key="10">
    <source>
        <dbReference type="PROSITE-ProRule" id="PRU00282"/>
    </source>
</evidence>
<gene>
    <name evidence="13" type="ORF">GSTUAT00005944001</name>
</gene>
<evidence type="ECO:0000313" key="13">
    <source>
        <dbReference type="EMBL" id="CUS10014.1"/>
    </source>
</evidence>
<dbReference type="EMBL" id="LN891061">
    <property type="protein sequence ID" value="CUS10014.1"/>
    <property type="molecule type" value="Genomic_DNA"/>
</dbReference>
<evidence type="ECO:0000313" key="14">
    <source>
        <dbReference type="Proteomes" id="UP001412239"/>
    </source>
</evidence>
<dbReference type="PANTHER" id="PTHR46974">
    <property type="entry name" value="MITOCHONDRIAL GTP/GDP CARRIER PROTEIN 1"/>
    <property type="match status" value="1"/>
</dbReference>
<evidence type="ECO:0000256" key="3">
    <source>
        <dbReference type="ARBA" id="ARBA00022448"/>
    </source>
</evidence>
<feature type="transmembrane region" description="Helical" evidence="12">
    <location>
        <begin position="309"/>
        <end position="328"/>
    </location>
</feature>
<evidence type="ECO:0008006" key="15">
    <source>
        <dbReference type="Google" id="ProtNLM"/>
    </source>
</evidence>
<organism evidence="13 14">
    <name type="scientific">Tuber aestivum</name>
    <name type="common">summer truffle</name>
    <dbReference type="NCBI Taxonomy" id="59557"/>
    <lineage>
        <taxon>Eukaryota</taxon>
        <taxon>Fungi</taxon>
        <taxon>Dikarya</taxon>
        <taxon>Ascomycota</taxon>
        <taxon>Pezizomycotina</taxon>
        <taxon>Pezizomycetes</taxon>
        <taxon>Pezizales</taxon>
        <taxon>Tuberaceae</taxon>
        <taxon>Tuber</taxon>
    </lineage>
</organism>
<keyword evidence="14" id="KW-1185">Reference proteome</keyword>
<keyword evidence="3 11" id="KW-0813">Transport</keyword>
<comment type="subcellular location">
    <subcellularLocation>
        <location evidence="1">Mitochondrion inner membrane</location>
        <topology evidence="1">Multi-pass membrane protein</topology>
    </subcellularLocation>
</comment>
<dbReference type="FunFam" id="1.50.40.10:FF:000010">
    <property type="entry name" value="Probable YHM1 (Mitochondrial carrier)"/>
    <property type="match status" value="1"/>
</dbReference>
<evidence type="ECO:0000256" key="2">
    <source>
        <dbReference type="ARBA" id="ARBA00006375"/>
    </source>
</evidence>
<keyword evidence="7 12" id="KW-1133">Transmembrane helix</keyword>
<evidence type="ECO:0000256" key="9">
    <source>
        <dbReference type="ARBA" id="ARBA00023136"/>
    </source>
</evidence>
<evidence type="ECO:0000256" key="5">
    <source>
        <dbReference type="ARBA" id="ARBA00022737"/>
    </source>
</evidence>
<proteinExistence type="inferred from homology"/>
<name>A0A292PSA7_9PEZI</name>
<dbReference type="PANTHER" id="PTHR46974:SF1">
    <property type="entry name" value="MITOCHONDRIAL GTP_GDP CARRIER PROTEIN 1"/>
    <property type="match status" value="1"/>
</dbReference>
<comment type="similarity">
    <text evidence="2 11">Belongs to the mitochondrial carrier (TC 2.A.29) family.</text>
</comment>
<dbReference type="InterPro" id="IPR053042">
    <property type="entry name" value="Mito_GTP/GDP_Carrier"/>
</dbReference>
<dbReference type="InterPro" id="IPR018108">
    <property type="entry name" value="MCP_transmembrane"/>
</dbReference>
<evidence type="ECO:0000256" key="6">
    <source>
        <dbReference type="ARBA" id="ARBA00022792"/>
    </source>
</evidence>
<evidence type="ECO:0000256" key="1">
    <source>
        <dbReference type="ARBA" id="ARBA00004448"/>
    </source>
</evidence>
<feature type="repeat" description="Solcar" evidence="10">
    <location>
        <begin position="240"/>
        <end position="322"/>
    </location>
</feature>
<dbReference type="Gene3D" id="1.50.40.10">
    <property type="entry name" value="Mitochondrial carrier domain"/>
    <property type="match status" value="1"/>
</dbReference>
<evidence type="ECO:0000256" key="12">
    <source>
        <dbReference type="SAM" id="Phobius"/>
    </source>
</evidence>
<keyword evidence="6" id="KW-0999">Mitochondrion inner membrane</keyword>
<keyword evidence="5" id="KW-0677">Repeat</keyword>
<dbReference type="GO" id="GO:0001409">
    <property type="term" value="F:guanine nucleotide transmembrane transporter activity"/>
    <property type="evidence" value="ECO:0007669"/>
    <property type="project" value="TreeGrafter"/>
</dbReference>
<accession>A0A292PSA7</accession>
<sequence length="340" mass="36960">MSPALVSNTSARDVKRESGIARLLGSGSAGIAELAVFHPVDTIAKRLMSNHGKIASGPQLNTVIFKDYSTAPIGRKFFSLFPGLGYAAGYKVSQRVYKFGGQPFVRDFLSIHHGEKFDRAFGKGSGKAILHATAGRFVVILALFVHGHLRAETNTVISLIGIGEIILLPLDVLKIKRQTNPEAFRGRGLFKIVSDEGFGLYRGWGWTAARNAPGSFALFGGSAFAKEMLGLTDYNAATWGQNFIASIAGASSSLVVSAPLDVIKTRIQNRNFENPESGFRIVSNMVKHEGPTAFFKGLTPKLLMTGPKLVFSFWIGTSIVYLLIPLRWDHPLTLSIQPKH</sequence>
<dbReference type="AlphaFoldDB" id="A0A292PSA7"/>
<dbReference type="SUPFAM" id="SSF103506">
    <property type="entry name" value="Mitochondrial carrier"/>
    <property type="match status" value="1"/>
</dbReference>
<evidence type="ECO:0000256" key="4">
    <source>
        <dbReference type="ARBA" id="ARBA00022692"/>
    </source>
</evidence>
<evidence type="ECO:0000256" key="8">
    <source>
        <dbReference type="ARBA" id="ARBA00023128"/>
    </source>
</evidence>
<keyword evidence="8" id="KW-0496">Mitochondrion</keyword>
<reference evidence="13" key="1">
    <citation type="submission" date="2015-10" db="EMBL/GenBank/DDBJ databases">
        <authorList>
            <person name="Regsiter A."/>
            <person name="william w."/>
        </authorList>
    </citation>
    <scope>NUCLEOTIDE SEQUENCE</scope>
    <source>
        <strain evidence="13">Montdore</strain>
    </source>
</reference>
<evidence type="ECO:0000256" key="11">
    <source>
        <dbReference type="RuleBase" id="RU000488"/>
    </source>
</evidence>
<keyword evidence="4 10" id="KW-0812">Transmembrane</keyword>
<protein>
    <recommendedName>
        <fullName evidence="15">Mitochondrial carrier</fullName>
    </recommendedName>
</protein>
<dbReference type="GO" id="GO:0005743">
    <property type="term" value="C:mitochondrial inner membrane"/>
    <property type="evidence" value="ECO:0007669"/>
    <property type="project" value="UniProtKB-SubCell"/>
</dbReference>
<dbReference type="InterPro" id="IPR023395">
    <property type="entry name" value="MCP_dom_sf"/>
</dbReference>